<dbReference type="Pfam" id="PF13490">
    <property type="entry name" value="zf-HC2"/>
    <property type="match status" value="1"/>
</dbReference>
<evidence type="ECO:0000259" key="3">
    <source>
        <dbReference type="Pfam" id="PF13490"/>
    </source>
</evidence>
<feature type="domain" description="Putative zinc-finger" evidence="3">
    <location>
        <begin position="15"/>
        <end position="48"/>
    </location>
</feature>
<protein>
    <recommendedName>
        <fullName evidence="3">Putative zinc-finger domain-containing protein</fullName>
    </recommendedName>
</protein>
<keyword evidence="5" id="KW-1185">Reference proteome</keyword>
<dbReference type="InterPro" id="IPR027383">
    <property type="entry name" value="Znf_put"/>
</dbReference>
<dbReference type="InterPro" id="IPR024020">
    <property type="entry name" value="Anit_sigma_mycothiol_RsrA"/>
</dbReference>
<sequence length="92" mass="10306">MTLDANDTHVGHGDCSEVLHRIFEYLDGEMSADDVRRVAAHLGECQPCLAEHDLDVALKQVVRRSCQGETAPMAVRTQIMARITMIQVENER</sequence>
<accession>A0ABP8JUH2</accession>
<gene>
    <name evidence="4" type="ORF">GCM10023153_19250</name>
</gene>
<dbReference type="Proteomes" id="UP001500390">
    <property type="component" value="Unassembled WGS sequence"/>
</dbReference>
<comment type="caution">
    <text evidence="4">The sequence shown here is derived from an EMBL/GenBank/DDBJ whole genome shotgun (WGS) entry which is preliminary data.</text>
</comment>
<keyword evidence="1" id="KW-0805">Transcription regulation</keyword>
<dbReference type="RefSeq" id="WP_159900519.1">
    <property type="nucleotide sequence ID" value="NZ_BAABFX010000026.1"/>
</dbReference>
<dbReference type="NCBIfam" id="TIGR03988">
    <property type="entry name" value="antisig_RsrA"/>
    <property type="match status" value="1"/>
</dbReference>
<evidence type="ECO:0000313" key="4">
    <source>
        <dbReference type="EMBL" id="GAA4396350.1"/>
    </source>
</evidence>
<evidence type="ECO:0000256" key="2">
    <source>
        <dbReference type="ARBA" id="ARBA00023163"/>
    </source>
</evidence>
<proteinExistence type="predicted"/>
<dbReference type="Gene3D" id="1.10.10.1320">
    <property type="entry name" value="Anti-sigma factor, zinc-finger domain"/>
    <property type="match status" value="1"/>
</dbReference>
<evidence type="ECO:0000256" key="1">
    <source>
        <dbReference type="ARBA" id="ARBA00023015"/>
    </source>
</evidence>
<dbReference type="EMBL" id="BAABFX010000026">
    <property type="protein sequence ID" value="GAA4396350.1"/>
    <property type="molecule type" value="Genomic_DNA"/>
</dbReference>
<keyword evidence="2" id="KW-0804">Transcription</keyword>
<name>A0ABP8JUH2_9MICO</name>
<dbReference type="InterPro" id="IPR041916">
    <property type="entry name" value="Anti_sigma_zinc_sf"/>
</dbReference>
<organism evidence="4 5">
    <name type="scientific">Ornithinibacter aureus</name>
    <dbReference type="NCBI Taxonomy" id="622664"/>
    <lineage>
        <taxon>Bacteria</taxon>
        <taxon>Bacillati</taxon>
        <taxon>Actinomycetota</taxon>
        <taxon>Actinomycetes</taxon>
        <taxon>Micrococcales</taxon>
        <taxon>Intrasporangiaceae</taxon>
        <taxon>Ornithinibacter</taxon>
    </lineage>
</organism>
<reference evidence="5" key="1">
    <citation type="journal article" date="2019" name="Int. J. Syst. Evol. Microbiol.">
        <title>The Global Catalogue of Microorganisms (GCM) 10K type strain sequencing project: providing services to taxonomists for standard genome sequencing and annotation.</title>
        <authorList>
            <consortium name="The Broad Institute Genomics Platform"/>
            <consortium name="The Broad Institute Genome Sequencing Center for Infectious Disease"/>
            <person name="Wu L."/>
            <person name="Ma J."/>
        </authorList>
    </citation>
    <scope>NUCLEOTIDE SEQUENCE [LARGE SCALE GENOMIC DNA]</scope>
    <source>
        <strain evidence="5">JCM 17738</strain>
    </source>
</reference>
<evidence type="ECO:0000313" key="5">
    <source>
        <dbReference type="Proteomes" id="UP001500390"/>
    </source>
</evidence>